<protein>
    <submittedName>
        <fullName evidence="1">Uncharacterized protein</fullName>
    </submittedName>
</protein>
<keyword evidence="2" id="KW-1185">Reference proteome</keyword>
<reference evidence="1 2" key="1">
    <citation type="submission" date="2016-10" db="EMBL/GenBank/DDBJ databases">
        <authorList>
            <person name="de Groot N.N."/>
        </authorList>
    </citation>
    <scope>NUCLEOTIDE SEQUENCE [LARGE SCALE GENOMIC DNA]</scope>
    <source>
        <strain evidence="1 2">DSM 8512</strain>
    </source>
</reference>
<accession>A0A1H8LWG2</accession>
<organism evidence="1 2">
    <name type="scientific">Paracoccus alcaliphilus</name>
    <dbReference type="NCBI Taxonomy" id="34002"/>
    <lineage>
        <taxon>Bacteria</taxon>
        <taxon>Pseudomonadati</taxon>
        <taxon>Pseudomonadota</taxon>
        <taxon>Alphaproteobacteria</taxon>
        <taxon>Rhodobacterales</taxon>
        <taxon>Paracoccaceae</taxon>
        <taxon>Paracoccus</taxon>
    </lineage>
</organism>
<dbReference type="EMBL" id="FODE01000034">
    <property type="protein sequence ID" value="SEO09226.1"/>
    <property type="molecule type" value="Genomic_DNA"/>
</dbReference>
<evidence type="ECO:0000313" key="2">
    <source>
        <dbReference type="Proteomes" id="UP000199054"/>
    </source>
</evidence>
<dbReference type="RefSeq" id="WP_170851912.1">
    <property type="nucleotide sequence ID" value="NZ_CP067126.1"/>
</dbReference>
<dbReference type="AlphaFoldDB" id="A0A1H8LWG2"/>
<proteinExistence type="predicted"/>
<dbReference type="STRING" id="34002.SAMN04489859_103412"/>
<evidence type="ECO:0000313" key="1">
    <source>
        <dbReference type="EMBL" id="SEO09226.1"/>
    </source>
</evidence>
<gene>
    <name evidence="1" type="ORF">SAMN04489859_103412</name>
</gene>
<sequence length="51" mass="5803">MHRIFARIVEFFAIFRAAASVAAAARNRQQPDRLDLNVLGIAEANFRSIRM</sequence>
<name>A0A1H8LWG2_9RHOB</name>
<dbReference type="Proteomes" id="UP000199054">
    <property type="component" value="Unassembled WGS sequence"/>
</dbReference>